<evidence type="ECO:0000256" key="2">
    <source>
        <dbReference type="ARBA" id="ARBA00007090"/>
    </source>
</evidence>
<reference evidence="20 21" key="1">
    <citation type="journal article" date="2016" name="Nat. Commun.">
        <title>Thousands of microbial genomes shed light on interconnected biogeochemical processes in an aquifer system.</title>
        <authorList>
            <person name="Anantharaman K."/>
            <person name="Brown C.T."/>
            <person name="Hug L.A."/>
            <person name="Sharon I."/>
            <person name="Castelle C.J."/>
            <person name="Probst A.J."/>
            <person name="Thomas B.C."/>
            <person name="Singh A."/>
            <person name="Wilkins M.J."/>
            <person name="Karaoz U."/>
            <person name="Brodie E.L."/>
            <person name="Williams K.H."/>
            <person name="Hubbard S.S."/>
            <person name="Banfield J.F."/>
        </authorList>
    </citation>
    <scope>NUCLEOTIDE SEQUENCE [LARGE SCALE GENOMIC DNA]</scope>
</reference>
<dbReference type="GO" id="GO:0071555">
    <property type="term" value="P:cell wall organization"/>
    <property type="evidence" value="ECO:0007669"/>
    <property type="project" value="UniProtKB-KW"/>
</dbReference>
<evidence type="ECO:0000256" key="15">
    <source>
        <dbReference type="ARBA" id="ARBA00034000"/>
    </source>
</evidence>
<keyword evidence="9" id="KW-0378">Hydrolase</keyword>
<feature type="domain" description="Glycosyl transferase family 51" evidence="19">
    <location>
        <begin position="65"/>
        <end position="235"/>
    </location>
</feature>
<evidence type="ECO:0000256" key="17">
    <source>
        <dbReference type="SAM" id="Phobius"/>
    </source>
</evidence>
<keyword evidence="14" id="KW-0961">Cell wall biogenesis/degradation</keyword>
<keyword evidence="5" id="KW-0121">Carboxypeptidase</keyword>
<keyword evidence="13" id="KW-0511">Multifunctional enzyme</keyword>
<evidence type="ECO:0000256" key="4">
    <source>
        <dbReference type="ARBA" id="ARBA00022475"/>
    </source>
</evidence>
<comment type="catalytic activity">
    <reaction evidence="16">
        <text>[GlcNAc-(1-&gt;4)-Mur2Ac(oyl-L-Ala-gamma-D-Glu-L-Lys-D-Ala-D-Ala)](n)-di-trans,octa-cis-undecaprenyl diphosphate + beta-D-GlcNAc-(1-&gt;4)-Mur2Ac(oyl-L-Ala-gamma-D-Glu-L-Lys-D-Ala-D-Ala)-di-trans,octa-cis-undecaprenyl diphosphate = [GlcNAc-(1-&gt;4)-Mur2Ac(oyl-L-Ala-gamma-D-Glu-L-Lys-D-Ala-D-Ala)](n+1)-di-trans,octa-cis-undecaprenyl diphosphate + di-trans,octa-cis-undecaprenyl diphosphate + H(+)</text>
        <dbReference type="Rhea" id="RHEA:23708"/>
        <dbReference type="Rhea" id="RHEA-COMP:9602"/>
        <dbReference type="Rhea" id="RHEA-COMP:9603"/>
        <dbReference type="ChEBI" id="CHEBI:15378"/>
        <dbReference type="ChEBI" id="CHEBI:58405"/>
        <dbReference type="ChEBI" id="CHEBI:60033"/>
        <dbReference type="ChEBI" id="CHEBI:78435"/>
        <dbReference type="EC" id="2.4.99.28"/>
    </reaction>
</comment>
<evidence type="ECO:0000256" key="5">
    <source>
        <dbReference type="ARBA" id="ARBA00022645"/>
    </source>
</evidence>
<keyword evidence="7" id="KW-0328">Glycosyltransferase</keyword>
<dbReference type="GO" id="GO:0009002">
    <property type="term" value="F:serine-type D-Ala-D-Ala carboxypeptidase activity"/>
    <property type="evidence" value="ECO:0007669"/>
    <property type="project" value="UniProtKB-EC"/>
</dbReference>
<evidence type="ECO:0000256" key="3">
    <source>
        <dbReference type="ARBA" id="ARBA00007739"/>
    </source>
</evidence>
<dbReference type="InterPro" id="IPR001264">
    <property type="entry name" value="Glyco_trans_51"/>
</dbReference>
<dbReference type="GO" id="GO:0030288">
    <property type="term" value="C:outer membrane-bounded periplasmic space"/>
    <property type="evidence" value="ECO:0007669"/>
    <property type="project" value="TreeGrafter"/>
</dbReference>
<comment type="catalytic activity">
    <reaction evidence="15">
        <text>Preferential cleavage: (Ac)2-L-Lys-D-Ala-|-D-Ala. Also transpeptidation of peptidyl-alanyl moieties that are N-acyl substituents of D-alanine.</text>
        <dbReference type="EC" id="3.4.16.4"/>
    </reaction>
</comment>
<keyword evidence="10" id="KW-0133">Cell shape</keyword>
<dbReference type="STRING" id="1801743.A2824_00590"/>
<dbReference type="EMBL" id="MFTT01000034">
    <property type="protein sequence ID" value="OGI69067.1"/>
    <property type="molecule type" value="Genomic_DNA"/>
</dbReference>
<dbReference type="Gene3D" id="1.10.3810.10">
    <property type="entry name" value="Biosynthetic peptidoglycan transglycosylase-like"/>
    <property type="match status" value="1"/>
</dbReference>
<proteinExistence type="inferred from homology"/>
<evidence type="ECO:0000256" key="14">
    <source>
        <dbReference type="ARBA" id="ARBA00023316"/>
    </source>
</evidence>
<comment type="similarity">
    <text evidence="3">In the N-terminal section; belongs to the glycosyltransferase 51 family.</text>
</comment>
<evidence type="ECO:0000256" key="8">
    <source>
        <dbReference type="ARBA" id="ARBA00022679"/>
    </source>
</evidence>
<evidence type="ECO:0000256" key="11">
    <source>
        <dbReference type="ARBA" id="ARBA00022984"/>
    </source>
</evidence>
<dbReference type="Pfam" id="PF00905">
    <property type="entry name" value="Transpeptidase"/>
    <property type="match status" value="1"/>
</dbReference>
<feature type="domain" description="Penicillin-binding protein transpeptidase" evidence="18">
    <location>
        <begin position="326"/>
        <end position="616"/>
    </location>
</feature>
<protein>
    <submittedName>
        <fullName evidence="20">Uncharacterized protein</fullName>
    </submittedName>
</protein>
<evidence type="ECO:0000313" key="21">
    <source>
        <dbReference type="Proteomes" id="UP000178059"/>
    </source>
</evidence>
<keyword evidence="11" id="KW-0573">Peptidoglycan synthesis</keyword>
<sequence>MKRILLKLIKNFGFLAAGLFVLFLASVVIWVSLIQIPDFKSFEDRKVIKSTKIYDRTGEVVLYDVYENVKRTVIPLSEMGVNIKNATVAIEDTEFYQHEGIRIKSIMRAFWANVIRGGFSQGGSTITQQLIKNTLLTREKTLTRKLKEWILSIKIEGVLDKDEILESYLNEAPYGGVVYGIAEASSAFFGKNAEDLTLSEAAYLAALPKAPTRYSPYGKRRSELDQRKNIILKRMNDLGFIAEEEYLAAREEEVVFKPEQKIKIKAPHFVFFIKDYLERKYGAGAMEEGLKVITTLDYELQEKAEEIVARIAKENEKNFNGKNAGLLALDPATGQILAMVGSRDYFDQDVDGAYNVTLAKRQPGSAFKPFIYAVAFNEGYTPDTILFDVKTEFQTTCDPSTSLAMPGYKQEDCYSPSNYDNKFRGPMTVRHALAESINVPAVKMLYLVGVADAIRLARDMGINTLEDPGRYGLTLVIGGGEVTLMDMVSAFGSFAGKGVRKDPKWVLKIEDSQGKITEEFKETLGRKVLPENTALMISDILSDNQARIGTFGARSVLEIPGAQVAVKTGTTNNNRDAWTIGYTPAVVVGVWVGNNDNTPMKKGGAALAGPIWNAFIKEALKKYPPEPFEKPDLALDPSLPPIIRGNWFGGESFFIDKISGKLATEKTPKETLEEKVITNVHDILYWIDKNNPRVKKDPLDTSDRQLERWEIPTGAWWEQNKYKFNLVTEASKPIAYDDIHTEEKSPKIEVSGLDLNRVYAPDEQISLLVNASGAYQIKKMDVFLNDTLLKSSSGSSLSFSFTPRDIENLNEENEIKIIAQDVVYNSSQQVLDLKISASL</sequence>
<dbReference type="PANTHER" id="PTHR32282">
    <property type="entry name" value="BINDING PROTEIN TRANSPEPTIDASE, PUTATIVE-RELATED"/>
    <property type="match status" value="1"/>
</dbReference>
<keyword evidence="4" id="KW-1003">Cell membrane</keyword>
<feature type="transmembrane region" description="Helical" evidence="17">
    <location>
        <begin position="12"/>
        <end position="33"/>
    </location>
</feature>
<evidence type="ECO:0000256" key="6">
    <source>
        <dbReference type="ARBA" id="ARBA00022670"/>
    </source>
</evidence>
<keyword evidence="17" id="KW-1133">Transmembrane helix</keyword>
<evidence type="ECO:0000259" key="19">
    <source>
        <dbReference type="Pfam" id="PF00912"/>
    </source>
</evidence>
<dbReference type="InterPro" id="IPR023346">
    <property type="entry name" value="Lysozyme-like_dom_sf"/>
</dbReference>
<keyword evidence="6" id="KW-0645">Protease</keyword>
<evidence type="ECO:0000256" key="7">
    <source>
        <dbReference type="ARBA" id="ARBA00022676"/>
    </source>
</evidence>
<dbReference type="AlphaFoldDB" id="A0A1F6VHC3"/>
<accession>A0A1F6VHC3</accession>
<dbReference type="InterPro" id="IPR036950">
    <property type="entry name" value="PBP_transglycosylase"/>
</dbReference>
<dbReference type="GO" id="GO:0008360">
    <property type="term" value="P:regulation of cell shape"/>
    <property type="evidence" value="ECO:0007669"/>
    <property type="project" value="UniProtKB-KW"/>
</dbReference>
<dbReference type="GO" id="GO:0009252">
    <property type="term" value="P:peptidoglycan biosynthetic process"/>
    <property type="evidence" value="ECO:0007669"/>
    <property type="project" value="UniProtKB-KW"/>
</dbReference>
<dbReference type="InterPro" id="IPR050396">
    <property type="entry name" value="Glycosyltr_51/Transpeptidase"/>
</dbReference>
<dbReference type="GO" id="GO:0006508">
    <property type="term" value="P:proteolysis"/>
    <property type="evidence" value="ECO:0007669"/>
    <property type="project" value="UniProtKB-KW"/>
</dbReference>
<dbReference type="FunFam" id="1.10.3810.10:FF:000001">
    <property type="entry name" value="Penicillin-binding protein 1A"/>
    <property type="match status" value="1"/>
</dbReference>
<dbReference type="SUPFAM" id="SSF56601">
    <property type="entry name" value="beta-lactamase/transpeptidase-like"/>
    <property type="match status" value="1"/>
</dbReference>
<dbReference type="InterPro" id="IPR001460">
    <property type="entry name" value="PCN-bd_Tpept"/>
</dbReference>
<keyword evidence="8" id="KW-0808">Transferase</keyword>
<dbReference type="GO" id="GO:0005886">
    <property type="term" value="C:plasma membrane"/>
    <property type="evidence" value="ECO:0007669"/>
    <property type="project" value="UniProtKB-SubCell"/>
</dbReference>
<dbReference type="SUPFAM" id="SSF53955">
    <property type="entry name" value="Lysozyme-like"/>
    <property type="match status" value="1"/>
</dbReference>
<evidence type="ECO:0000256" key="10">
    <source>
        <dbReference type="ARBA" id="ARBA00022960"/>
    </source>
</evidence>
<keyword evidence="12 17" id="KW-0472">Membrane</keyword>
<dbReference type="PANTHER" id="PTHR32282:SF11">
    <property type="entry name" value="PENICILLIN-BINDING PROTEIN 1B"/>
    <property type="match status" value="1"/>
</dbReference>
<dbReference type="Pfam" id="PF00912">
    <property type="entry name" value="Transgly"/>
    <property type="match status" value="1"/>
</dbReference>
<comment type="subcellular location">
    <subcellularLocation>
        <location evidence="1">Cell membrane</location>
    </subcellularLocation>
</comment>
<evidence type="ECO:0000256" key="9">
    <source>
        <dbReference type="ARBA" id="ARBA00022801"/>
    </source>
</evidence>
<dbReference type="NCBIfam" id="TIGR02074">
    <property type="entry name" value="PBP_1a_fam"/>
    <property type="match status" value="1"/>
</dbReference>
<comment type="caution">
    <text evidence="20">The sequence shown here is derived from an EMBL/GenBank/DDBJ whole genome shotgun (WGS) entry which is preliminary data.</text>
</comment>
<evidence type="ECO:0000313" key="20">
    <source>
        <dbReference type="EMBL" id="OGI69067.1"/>
    </source>
</evidence>
<evidence type="ECO:0000256" key="13">
    <source>
        <dbReference type="ARBA" id="ARBA00023268"/>
    </source>
</evidence>
<gene>
    <name evidence="20" type="ORF">A2824_00590</name>
</gene>
<evidence type="ECO:0000256" key="1">
    <source>
        <dbReference type="ARBA" id="ARBA00004236"/>
    </source>
</evidence>
<evidence type="ECO:0000256" key="12">
    <source>
        <dbReference type="ARBA" id="ARBA00023136"/>
    </source>
</evidence>
<evidence type="ECO:0000256" key="16">
    <source>
        <dbReference type="ARBA" id="ARBA00049902"/>
    </source>
</evidence>
<evidence type="ECO:0000259" key="18">
    <source>
        <dbReference type="Pfam" id="PF00905"/>
    </source>
</evidence>
<dbReference type="GO" id="GO:0008955">
    <property type="term" value="F:peptidoglycan glycosyltransferase activity"/>
    <property type="evidence" value="ECO:0007669"/>
    <property type="project" value="UniProtKB-EC"/>
</dbReference>
<comment type="similarity">
    <text evidence="2">In the C-terminal section; belongs to the transpeptidase family.</text>
</comment>
<dbReference type="Gene3D" id="3.40.710.10">
    <property type="entry name" value="DD-peptidase/beta-lactamase superfamily"/>
    <property type="match status" value="1"/>
</dbReference>
<dbReference type="GO" id="GO:0008658">
    <property type="term" value="F:penicillin binding"/>
    <property type="evidence" value="ECO:0007669"/>
    <property type="project" value="InterPro"/>
</dbReference>
<dbReference type="InterPro" id="IPR012338">
    <property type="entry name" value="Beta-lactam/transpept-like"/>
</dbReference>
<name>A0A1F6VHC3_9BACT</name>
<keyword evidence="17" id="KW-0812">Transmembrane</keyword>
<organism evidence="20 21">
    <name type="scientific">Candidatus Nomurabacteria bacterium RIFCSPHIGHO2_01_FULL_42_16</name>
    <dbReference type="NCBI Taxonomy" id="1801743"/>
    <lineage>
        <taxon>Bacteria</taxon>
        <taxon>Candidatus Nomuraibacteriota</taxon>
    </lineage>
</organism>
<dbReference type="Proteomes" id="UP000178059">
    <property type="component" value="Unassembled WGS sequence"/>
</dbReference>